<name>A0A9P0LA90_ACAOB</name>
<comment type="caution">
    <text evidence="1">The sequence shown here is derived from an EMBL/GenBank/DDBJ whole genome shotgun (WGS) entry which is preliminary data.</text>
</comment>
<keyword evidence="2" id="KW-1185">Reference proteome</keyword>
<sequence>MIANAMCMCFLATATETELQLPISGYRYRYFQTAIWVAASWRIRSTGLTATIQVTGKGRRYRYIDHLYFRVFNISGSESED</sequence>
<organism evidence="1 2">
    <name type="scientific">Acanthoscelides obtectus</name>
    <name type="common">Bean weevil</name>
    <name type="synonym">Bruchus obtectus</name>
    <dbReference type="NCBI Taxonomy" id="200917"/>
    <lineage>
        <taxon>Eukaryota</taxon>
        <taxon>Metazoa</taxon>
        <taxon>Ecdysozoa</taxon>
        <taxon>Arthropoda</taxon>
        <taxon>Hexapoda</taxon>
        <taxon>Insecta</taxon>
        <taxon>Pterygota</taxon>
        <taxon>Neoptera</taxon>
        <taxon>Endopterygota</taxon>
        <taxon>Coleoptera</taxon>
        <taxon>Polyphaga</taxon>
        <taxon>Cucujiformia</taxon>
        <taxon>Chrysomeloidea</taxon>
        <taxon>Chrysomelidae</taxon>
        <taxon>Bruchinae</taxon>
        <taxon>Bruchini</taxon>
        <taxon>Acanthoscelides</taxon>
    </lineage>
</organism>
<dbReference type="Proteomes" id="UP001152888">
    <property type="component" value="Unassembled WGS sequence"/>
</dbReference>
<reference evidence="1" key="1">
    <citation type="submission" date="2022-03" db="EMBL/GenBank/DDBJ databases">
        <authorList>
            <person name="Sayadi A."/>
        </authorList>
    </citation>
    <scope>NUCLEOTIDE SEQUENCE</scope>
</reference>
<accession>A0A9P0LA90</accession>
<evidence type="ECO:0000313" key="1">
    <source>
        <dbReference type="EMBL" id="CAH1987292.1"/>
    </source>
</evidence>
<dbReference type="AlphaFoldDB" id="A0A9P0LA90"/>
<proteinExistence type="predicted"/>
<gene>
    <name evidence="1" type="ORF">ACAOBT_LOCUS17761</name>
</gene>
<evidence type="ECO:0000313" key="2">
    <source>
        <dbReference type="Proteomes" id="UP001152888"/>
    </source>
</evidence>
<dbReference type="EMBL" id="CAKOFQ010007014">
    <property type="protein sequence ID" value="CAH1987292.1"/>
    <property type="molecule type" value="Genomic_DNA"/>
</dbReference>
<protein>
    <submittedName>
        <fullName evidence="1">Uncharacterized protein</fullName>
    </submittedName>
</protein>